<feature type="compositionally biased region" description="Basic and acidic residues" evidence="1">
    <location>
        <begin position="1022"/>
        <end position="1044"/>
    </location>
</feature>
<feature type="domain" description="Reverse transcriptase" evidence="2">
    <location>
        <begin position="44"/>
        <end position="207"/>
    </location>
</feature>
<evidence type="ECO:0000256" key="1">
    <source>
        <dbReference type="SAM" id="MobiDB-lite"/>
    </source>
</evidence>
<feature type="compositionally biased region" description="Basic residues" evidence="1">
    <location>
        <begin position="635"/>
        <end position="656"/>
    </location>
</feature>
<evidence type="ECO:0000313" key="4">
    <source>
        <dbReference type="Proteomes" id="UP000719412"/>
    </source>
</evidence>
<feature type="compositionally biased region" description="Basic residues" evidence="1">
    <location>
        <begin position="605"/>
        <end position="620"/>
    </location>
</feature>
<dbReference type="AlphaFoldDB" id="A0A8J6HG46"/>
<dbReference type="Pfam" id="PF00078">
    <property type="entry name" value="RVT_1"/>
    <property type="match status" value="1"/>
</dbReference>
<feature type="region of interest" description="Disordered" evidence="1">
    <location>
        <begin position="1082"/>
        <end position="1177"/>
    </location>
</feature>
<feature type="compositionally biased region" description="Basic residues" evidence="1">
    <location>
        <begin position="869"/>
        <end position="878"/>
    </location>
</feature>
<dbReference type="Proteomes" id="UP000719412">
    <property type="component" value="Unassembled WGS sequence"/>
</dbReference>
<evidence type="ECO:0000259" key="2">
    <source>
        <dbReference type="Pfam" id="PF00078"/>
    </source>
</evidence>
<feature type="region of interest" description="Disordered" evidence="1">
    <location>
        <begin position="968"/>
        <end position="1069"/>
    </location>
</feature>
<accession>A0A8J6HG46</accession>
<protein>
    <recommendedName>
        <fullName evidence="2">Reverse transcriptase domain-containing protein</fullName>
    </recommendedName>
</protein>
<feature type="compositionally biased region" description="Basic and acidic residues" evidence="1">
    <location>
        <begin position="546"/>
        <end position="557"/>
    </location>
</feature>
<feature type="compositionally biased region" description="Polar residues" evidence="1">
    <location>
        <begin position="686"/>
        <end position="701"/>
    </location>
</feature>
<feature type="region of interest" description="Disordered" evidence="1">
    <location>
        <begin position="545"/>
        <end position="656"/>
    </location>
</feature>
<keyword evidence="4" id="KW-1185">Reference proteome</keyword>
<feature type="region of interest" description="Disordered" evidence="1">
    <location>
        <begin position="869"/>
        <end position="903"/>
    </location>
</feature>
<feature type="region of interest" description="Disordered" evidence="1">
    <location>
        <begin position="1"/>
        <end position="29"/>
    </location>
</feature>
<sequence>MFDTNSKEEERPRRSTEQSETSRGRGPSRNTRSWWLWTSRTPSTRHGTPDSWSYWPADRSVTSERVTVETSRGCPQGPCLGPILWLLIMEDWFAKMDETRAEEDEQDDVTIEVQAFADDQFVLITASSVAKLEASWDRIWAACQSWASAHKLEYAPEKTTAIFVPAKSGQVRFGQNGRTLVRKNRRLRMGQKRIDISESMKYLGVIIDRGLLWIEHARQGKTWSTDPRTLREIYNGAIRPVLLYGAGIWGERSTDRRIQRYLRRPRGRFSWESRPRTGRRRTWPWRCWRPASPTTSRGKSCSRRDRIRRNLGASGKNSPRTTHQGRGSEPTHRGRKRTPPWESSGWRQVNRRGMNLNFATDSKVALDMLTKRRGGTAHAIHKELKRIEDEGSTVNLWWSSDQHRGIAEADKIAKRARKKPEKFPEERAPITGRMLKKEATKASMARWQTEWDQGETGRMTHDIIGTVDTRLRGWNHKVTARSGGTSGGSICLKPQVSECICSAGSQDTAQHIIEECEDDERKEAREGLRRRQEAIGGAFPFRVTRLTKDEERKQAREEDAEEDDEDRFGGEKWCGLMSSGRQAGGVPKSINPSHHHQRSTEGSLRWRHRPATPRTIRRPPRGPCAGGIDQPSLGRPHHRNRHRSRPRHSAAPHQRGLRRPWCFALPWCSAPATPRVPHVNRCQADPPSSSIPRKTTKSTGRNRVAPSTSASPTSDANQMTQLMQAMLELLQKNAAPAVVLQPQPPVPVFRPEELLRTFAGEPREDPEVFIADIEAYFDKWPAGNSAVTPKNGTDDQFQQLLATFGGATYNQTEPLEQFVDGQAQLYPRNTEKQLIAELIRQMPPTIRGTLAVGKYRDLADLTATASIRRLRLSPKRQPRASVSDRSGPQPPGATRREEPEATLGSMTIYVDAAPDSTEINPTTPIMRTTTPATTNVATLADWVKLAQFNDPEFPKIVRRSFTTPRKLAISAKKKPRELSARSIRGLRSLPMSANMSEPTPFVQPNEAPSRHGLPRRTVLQRSRVEGEGRQDRINPRPQQQRERATTPAGCSGASQPMQNTWPVNPSSARRHVQADLIHAAVQNAPRIQGSNPRAGTGGDVGDDPEKLEGNPEITRTKDDAPDRGHDLTHLQIPDKDRRHTNGARFADRTSTPPPPTTLGKQLLRQTGGDAEKRSREP</sequence>
<feature type="compositionally biased region" description="Polar residues" evidence="1">
    <location>
        <begin position="315"/>
        <end position="325"/>
    </location>
</feature>
<dbReference type="EMBL" id="JABDTM020025166">
    <property type="protein sequence ID" value="KAH0813557.1"/>
    <property type="molecule type" value="Genomic_DNA"/>
</dbReference>
<dbReference type="InterPro" id="IPR000477">
    <property type="entry name" value="RT_dom"/>
</dbReference>
<feature type="compositionally biased region" description="Basic and acidic residues" evidence="1">
    <location>
        <begin position="1"/>
        <end position="23"/>
    </location>
</feature>
<feature type="compositionally biased region" description="Polar residues" evidence="1">
    <location>
        <begin position="1052"/>
        <end position="1067"/>
    </location>
</feature>
<reference evidence="3" key="1">
    <citation type="journal article" date="2020" name="J Insects Food Feed">
        <title>The yellow mealworm (Tenebrio molitor) genome: a resource for the emerging insects as food and feed industry.</title>
        <authorList>
            <person name="Eriksson T."/>
            <person name="Andere A."/>
            <person name="Kelstrup H."/>
            <person name="Emery V."/>
            <person name="Picard C."/>
        </authorList>
    </citation>
    <scope>NUCLEOTIDE SEQUENCE</scope>
    <source>
        <strain evidence="3">Stoneville</strain>
        <tissue evidence="3">Whole head</tissue>
    </source>
</reference>
<organism evidence="3 4">
    <name type="scientific">Tenebrio molitor</name>
    <name type="common">Yellow mealworm beetle</name>
    <dbReference type="NCBI Taxonomy" id="7067"/>
    <lineage>
        <taxon>Eukaryota</taxon>
        <taxon>Metazoa</taxon>
        <taxon>Ecdysozoa</taxon>
        <taxon>Arthropoda</taxon>
        <taxon>Hexapoda</taxon>
        <taxon>Insecta</taxon>
        <taxon>Pterygota</taxon>
        <taxon>Neoptera</taxon>
        <taxon>Endopterygota</taxon>
        <taxon>Coleoptera</taxon>
        <taxon>Polyphaga</taxon>
        <taxon>Cucujiformia</taxon>
        <taxon>Tenebrionidae</taxon>
        <taxon>Tenebrio</taxon>
    </lineage>
</organism>
<dbReference type="PANTHER" id="PTHR33332">
    <property type="entry name" value="REVERSE TRANSCRIPTASE DOMAIN-CONTAINING PROTEIN"/>
    <property type="match status" value="1"/>
</dbReference>
<reference evidence="3" key="2">
    <citation type="submission" date="2021-08" db="EMBL/GenBank/DDBJ databases">
        <authorList>
            <person name="Eriksson T."/>
        </authorList>
    </citation>
    <scope>NUCLEOTIDE SEQUENCE</scope>
    <source>
        <strain evidence="3">Stoneville</strain>
        <tissue evidence="3">Whole head</tissue>
    </source>
</reference>
<gene>
    <name evidence="3" type="ORF">GEV33_009234</name>
</gene>
<evidence type="ECO:0000313" key="3">
    <source>
        <dbReference type="EMBL" id="KAH0813557.1"/>
    </source>
</evidence>
<feature type="region of interest" description="Disordered" evidence="1">
    <location>
        <begin position="286"/>
        <end position="348"/>
    </location>
</feature>
<feature type="compositionally biased region" description="Low complexity" evidence="1">
    <location>
        <begin position="705"/>
        <end position="714"/>
    </location>
</feature>
<proteinExistence type="predicted"/>
<feature type="compositionally biased region" description="Basic and acidic residues" evidence="1">
    <location>
        <begin position="1103"/>
        <end position="1139"/>
    </location>
</feature>
<name>A0A8J6HG46_TENMO</name>
<feature type="region of interest" description="Disordered" evidence="1">
    <location>
        <begin position="679"/>
        <end position="716"/>
    </location>
</feature>
<comment type="caution">
    <text evidence="3">The sequence shown here is derived from an EMBL/GenBank/DDBJ whole genome shotgun (WGS) entry which is preliminary data.</text>
</comment>